<feature type="transmembrane region" description="Helical" evidence="6">
    <location>
        <begin position="119"/>
        <end position="142"/>
    </location>
</feature>
<dbReference type="OrthoDB" id="3648173at2759"/>
<dbReference type="Proteomes" id="UP000803844">
    <property type="component" value="Unassembled WGS sequence"/>
</dbReference>
<evidence type="ECO:0000313" key="8">
    <source>
        <dbReference type="EMBL" id="KAF3762222.1"/>
    </source>
</evidence>
<feature type="non-terminal residue" evidence="8">
    <location>
        <position position="1"/>
    </location>
</feature>
<comment type="caution">
    <text evidence="8">The sequence shown here is derived from an EMBL/GenBank/DDBJ whole genome shotgun (WGS) entry which is preliminary data.</text>
</comment>
<dbReference type="GeneID" id="63832687"/>
<name>A0A9P4XWR1_CRYP1</name>
<accession>A0A9P4XWR1</accession>
<keyword evidence="3 6" id="KW-1133">Transmembrane helix</keyword>
<dbReference type="AlphaFoldDB" id="A0A9P4XWR1"/>
<evidence type="ECO:0000256" key="6">
    <source>
        <dbReference type="SAM" id="Phobius"/>
    </source>
</evidence>
<feature type="transmembrane region" description="Helical" evidence="6">
    <location>
        <begin position="40"/>
        <end position="64"/>
    </location>
</feature>
<dbReference type="EMBL" id="MU032350">
    <property type="protein sequence ID" value="KAF3762222.1"/>
    <property type="molecule type" value="Genomic_DNA"/>
</dbReference>
<organism evidence="8 9">
    <name type="scientific">Cryphonectria parasitica (strain ATCC 38755 / EP155)</name>
    <dbReference type="NCBI Taxonomy" id="660469"/>
    <lineage>
        <taxon>Eukaryota</taxon>
        <taxon>Fungi</taxon>
        <taxon>Dikarya</taxon>
        <taxon>Ascomycota</taxon>
        <taxon>Pezizomycotina</taxon>
        <taxon>Sordariomycetes</taxon>
        <taxon>Sordariomycetidae</taxon>
        <taxon>Diaporthales</taxon>
        <taxon>Cryphonectriaceae</taxon>
        <taxon>Cryphonectria-Endothia species complex</taxon>
        <taxon>Cryphonectria</taxon>
    </lineage>
</organism>
<feature type="transmembrane region" description="Helical" evidence="6">
    <location>
        <begin position="162"/>
        <end position="184"/>
    </location>
</feature>
<comment type="similarity">
    <text evidence="5">Belongs to the SAT4 family.</text>
</comment>
<keyword evidence="4 6" id="KW-0472">Membrane</keyword>
<dbReference type="PANTHER" id="PTHR33048:SF47">
    <property type="entry name" value="INTEGRAL MEMBRANE PROTEIN-RELATED"/>
    <property type="match status" value="1"/>
</dbReference>
<dbReference type="PANTHER" id="PTHR33048">
    <property type="entry name" value="PTH11-LIKE INTEGRAL MEMBRANE PROTEIN (AFU_ORTHOLOGUE AFUA_5G11245)"/>
    <property type="match status" value="1"/>
</dbReference>
<dbReference type="InterPro" id="IPR049326">
    <property type="entry name" value="Rhodopsin_dom_fungi"/>
</dbReference>
<dbReference type="Pfam" id="PF20684">
    <property type="entry name" value="Fung_rhodopsin"/>
    <property type="match status" value="1"/>
</dbReference>
<evidence type="ECO:0000313" key="9">
    <source>
        <dbReference type="Proteomes" id="UP000803844"/>
    </source>
</evidence>
<evidence type="ECO:0000256" key="4">
    <source>
        <dbReference type="ARBA" id="ARBA00023136"/>
    </source>
</evidence>
<gene>
    <name evidence="8" type="ORF">M406DRAFT_220062</name>
</gene>
<dbReference type="InterPro" id="IPR052337">
    <property type="entry name" value="SAT4-like"/>
</dbReference>
<dbReference type="GO" id="GO:0016020">
    <property type="term" value="C:membrane"/>
    <property type="evidence" value="ECO:0007669"/>
    <property type="project" value="UniProtKB-SubCell"/>
</dbReference>
<keyword evidence="2 6" id="KW-0812">Transmembrane</keyword>
<proteinExistence type="inferred from homology"/>
<evidence type="ECO:0000256" key="5">
    <source>
        <dbReference type="ARBA" id="ARBA00038359"/>
    </source>
</evidence>
<feature type="transmembrane region" description="Helical" evidence="6">
    <location>
        <begin position="84"/>
        <end position="107"/>
    </location>
</feature>
<comment type="subcellular location">
    <subcellularLocation>
        <location evidence="1">Membrane</location>
        <topology evidence="1">Multi-pass membrane protein</topology>
    </subcellularLocation>
</comment>
<dbReference type="RefSeq" id="XP_040773201.1">
    <property type="nucleotide sequence ID" value="XM_040915558.1"/>
</dbReference>
<feature type="non-terminal residue" evidence="8">
    <location>
        <position position="261"/>
    </location>
</feature>
<sequence length="261" mass="29602">ENDAWIALLVVILLMSLTSIVVGLRIYTRLAIIKKLGWDDYCVILTWVVALADGATISSTVPYGLGRHTATLDQSLLPSYLRNFYFSIVLYNLTLSLIKLTFMIQYYRVLSVHKMKMIIWALGTVIMLWALSQLLVSIFTCFPLQKFWETDLPGRCMPDLPFWYINAAGNIITDVAIFILPLPVLHNLHLHKKQKYFLLGIFSLGFFTCAMSLIRLAYLKQGSDFTFDNIPTSCWSMAELACGITCACLPTLRPLMSKIKP</sequence>
<evidence type="ECO:0000256" key="1">
    <source>
        <dbReference type="ARBA" id="ARBA00004141"/>
    </source>
</evidence>
<keyword evidence="9" id="KW-1185">Reference proteome</keyword>
<evidence type="ECO:0000259" key="7">
    <source>
        <dbReference type="Pfam" id="PF20684"/>
    </source>
</evidence>
<protein>
    <recommendedName>
        <fullName evidence="7">Rhodopsin domain-containing protein</fullName>
    </recommendedName>
</protein>
<feature type="domain" description="Rhodopsin" evidence="7">
    <location>
        <begin position="24"/>
        <end position="258"/>
    </location>
</feature>
<evidence type="ECO:0000256" key="3">
    <source>
        <dbReference type="ARBA" id="ARBA00022989"/>
    </source>
</evidence>
<reference evidence="8" key="1">
    <citation type="journal article" date="2020" name="Phytopathology">
        <title>Genome sequence of the chestnut blight fungus Cryphonectria parasitica EP155: A fundamental resource for an archetypical invasive plant pathogen.</title>
        <authorList>
            <person name="Crouch J.A."/>
            <person name="Dawe A."/>
            <person name="Aerts A."/>
            <person name="Barry K."/>
            <person name="Churchill A.C.L."/>
            <person name="Grimwood J."/>
            <person name="Hillman B."/>
            <person name="Milgroom M.G."/>
            <person name="Pangilinan J."/>
            <person name="Smith M."/>
            <person name="Salamov A."/>
            <person name="Schmutz J."/>
            <person name="Yadav J."/>
            <person name="Grigoriev I.V."/>
            <person name="Nuss D."/>
        </authorList>
    </citation>
    <scope>NUCLEOTIDE SEQUENCE</scope>
    <source>
        <strain evidence="8">EP155</strain>
    </source>
</reference>
<feature type="transmembrane region" description="Helical" evidence="6">
    <location>
        <begin position="196"/>
        <end position="218"/>
    </location>
</feature>
<feature type="transmembrane region" description="Helical" evidence="6">
    <location>
        <begin position="6"/>
        <end position="28"/>
    </location>
</feature>
<evidence type="ECO:0000256" key="2">
    <source>
        <dbReference type="ARBA" id="ARBA00022692"/>
    </source>
</evidence>